<keyword evidence="5" id="KW-0418">Kinase</keyword>
<proteinExistence type="predicted"/>
<dbReference type="InterPro" id="IPR000700">
    <property type="entry name" value="PAS-assoc_C"/>
</dbReference>
<dbReference type="InterPro" id="IPR003661">
    <property type="entry name" value="HisK_dim/P_dom"/>
</dbReference>
<dbReference type="EC" id="2.7.13.3" evidence="2"/>
<dbReference type="SUPFAM" id="SSF55785">
    <property type="entry name" value="PYP-like sensor domain (PAS domain)"/>
    <property type="match status" value="2"/>
</dbReference>
<dbReference type="CDD" id="cd00082">
    <property type="entry name" value="HisKA"/>
    <property type="match status" value="1"/>
</dbReference>
<dbReference type="AlphaFoldDB" id="A0A5A9W087"/>
<dbReference type="SMART" id="SM00387">
    <property type="entry name" value="HATPase_c"/>
    <property type="match status" value="1"/>
</dbReference>
<dbReference type="EMBL" id="SMRS01000007">
    <property type="protein sequence ID" value="KAA0874160.1"/>
    <property type="molecule type" value="Genomic_DNA"/>
</dbReference>
<keyword evidence="6" id="KW-0175">Coiled coil</keyword>
<dbReference type="InterPro" id="IPR035965">
    <property type="entry name" value="PAS-like_dom_sf"/>
</dbReference>
<dbReference type="InterPro" id="IPR036890">
    <property type="entry name" value="HATPase_C_sf"/>
</dbReference>
<dbReference type="NCBIfam" id="TIGR00229">
    <property type="entry name" value="sensory_box"/>
    <property type="match status" value="2"/>
</dbReference>
<dbReference type="PRINTS" id="PR00344">
    <property type="entry name" value="BCTRLSENSOR"/>
</dbReference>
<dbReference type="Gene3D" id="1.10.287.130">
    <property type="match status" value="1"/>
</dbReference>
<dbReference type="SUPFAM" id="SSF55874">
    <property type="entry name" value="ATPase domain of HSP90 chaperone/DNA topoisomerase II/histidine kinase"/>
    <property type="match status" value="1"/>
</dbReference>
<feature type="domain" description="Histidine kinase" evidence="7">
    <location>
        <begin position="304"/>
        <end position="521"/>
    </location>
</feature>
<dbReference type="Gene3D" id="3.30.565.10">
    <property type="entry name" value="Histidine kinase-like ATPase, C-terminal domain"/>
    <property type="match status" value="1"/>
</dbReference>
<feature type="domain" description="PAC" evidence="9">
    <location>
        <begin position="233"/>
        <end position="286"/>
    </location>
</feature>
<dbReference type="PROSITE" id="PS50109">
    <property type="entry name" value="HIS_KIN"/>
    <property type="match status" value="1"/>
</dbReference>
<dbReference type="Pfam" id="PF02518">
    <property type="entry name" value="HATPase_c"/>
    <property type="match status" value="1"/>
</dbReference>
<evidence type="ECO:0000256" key="3">
    <source>
        <dbReference type="ARBA" id="ARBA00022553"/>
    </source>
</evidence>
<dbReference type="SMART" id="SM00086">
    <property type="entry name" value="PAC"/>
    <property type="match status" value="2"/>
</dbReference>
<dbReference type="RefSeq" id="WP_149391392.1">
    <property type="nucleotide sequence ID" value="NZ_SMRS01000007.1"/>
</dbReference>
<dbReference type="InterPro" id="IPR005467">
    <property type="entry name" value="His_kinase_dom"/>
</dbReference>
<evidence type="ECO:0000313" key="10">
    <source>
        <dbReference type="EMBL" id="KAA0874160.1"/>
    </source>
</evidence>
<feature type="coiled-coil region" evidence="6">
    <location>
        <begin position="132"/>
        <end position="159"/>
    </location>
</feature>
<dbReference type="SUPFAM" id="SSF47384">
    <property type="entry name" value="Homodimeric domain of signal transducing histidine kinase"/>
    <property type="match status" value="1"/>
</dbReference>
<gene>
    <name evidence="10" type="ORF">E1H14_10320</name>
</gene>
<evidence type="ECO:0000256" key="5">
    <source>
        <dbReference type="ARBA" id="ARBA00022777"/>
    </source>
</evidence>
<comment type="caution">
    <text evidence="10">The sequence shown here is derived from an EMBL/GenBank/DDBJ whole genome shotgun (WGS) entry which is preliminary data.</text>
</comment>
<evidence type="ECO:0000313" key="11">
    <source>
        <dbReference type="Proteomes" id="UP000325302"/>
    </source>
</evidence>
<name>A0A5A9W087_9GAMM</name>
<dbReference type="PANTHER" id="PTHR43304:SF1">
    <property type="entry name" value="PAC DOMAIN-CONTAINING PROTEIN"/>
    <property type="match status" value="1"/>
</dbReference>
<evidence type="ECO:0000259" key="7">
    <source>
        <dbReference type="PROSITE" id="PS50109"/>
    </source>
</evidence>
<reference evidence="10 11" key="1">
    <citation type="submission" date="2019-03" db="EMBL/GenBank/DDBJ databases">
        <title>Nitrincola sp. nov. isolated from an Indian soda lake.</title>
        <authorList>
            <person name="Joshi A."/>
            <person name="Thite S.V."/>
            <person name="Joseph N."/>
            <person name="Dhotre D."/>
            <person name="Moorthy M."/>
            <person name="Shouche Y.S."/>
        </authorList>
    </citation>
    <scope>NUCLEOTIDE SEQUENCE [LARGE SCALE GENOMIC DNA]</scope>
    <source>
        <strain evidence="10 11">MEB193</strain>
    </source>
</reference>
<dbReference type="SMART" id="SM00388">
    <property type="entry name" value="HisKA"/>
    <property type="match status" value="1"/>
</dbReference>
<dbReference type="InterPro" id="IPR004358">
    <property type="entry name" value="Sig_transdc_His_kin-like_C"/>
</dbReference>
<dbReference type="PROSITE" id="PS50112">
    <property type="entry name" value="PAS"/>
    <property type="match status" value="1"/>
</dbReference>
<sequence>MRPDSVAQLSTPLSIESLASHLPGVIYQYQLFPDGHSCFPYASAGLKRIYGIAPEEVVEDAQAIFTRIHPDDRSKVSESIQASATHLSEWHCRYRAYSGDQRFIWVEGRATPQRLEDGSILWHGFISDISHQQEIEDTLAQERDALLQLKNLLENERQSLLNILWGTGVGTWEWNVQTGETRFNQRWAQMIGYRLEEISPTTIETWMQFAHPEDLARSEAALLQHFSGERDRYECEARMRHKDGHWIWVLDRGRVISRTPEGAPEWMAGTHMEITEFKQVEAERLEKQHALEASNAELEQFAYAASHDLRQPLRMISSYLQLIERRLAGQLDAELEQMMRFTTEGAQRLDQMLVGLLEYSRIGRRGEPMQVLSSRTLLEDALHFLQPEIELSQAKIHPSSNHWPMIYASPDEMTRLFQNLIGNALKYTAAEQPPVIHIDCIAEAHFWHWKICDQGIGLEPEQIPRLFRVFQRLHPRGQYEGHGLGLAICKKIIERHGGRIEIHSKGVGQGCCVHLFFPKHKLTELNSKHASKEHSL</sequence>
<evidence type="ECO:0000256" key="6">
    <source>
        <dbReference type="SAM" id="Coils"/>
    </source>
</evidence>
<comment type="catalytic activity">
    <reaction evidence="1">
        <text>ATP + protein L-histidine = ADP + protein N-phospho-L-histidine.</text>
        <dbReference type="EC" id="2.7.13.3"/>
    </reaction>
</comment>
<keyword evidence="3" id="KW-0597">Phosphoprotein</keyword>
<dbReference type="InterPro" id="IPR000014">
    <property type="entry name" value="PAS"/>
</dbReference>
<dbReference type="PANTHER" id="PTHR43304">
    <property type="entry name" value="PHYTOCHROME-LIKE PROTEIN CPH1"/>
    <property type="match status" value="1"/>
</dbReference>
<dbReference type="InterPro" id="IPR001610">
    <property type="entry name" value="PAC"/>
</dbReference>
<dbReference type="OrthoDB" id="8573350at2"/>
<evidence type="ECO:0000259" key="8">
    <source>
        <dbReference type="PROSITE" id="PS50112"/>
    </source>
</evidence>
<dbReference type="PROSITE" id="PS50113">
    <property type="entry name" value="PAC"/>
    <property type="match status" value="1"/>
</dbReference>
<dbReference type="InterPro" id="IPR003594">
    <property type="entry name" value="HATPase_dom"/>
</dbReference>
<protein>
    <recommendedName>
        <fullName evidence="2">histidine kinase</fullName>
        <ecNumber evidence="2">2.7.13.3</ecNumber>
    </recommendedName>
</protein>
<dbReference type="GO" id="GO:0000155">
    <property type="term" value="F:phosphorelay sensor kinase activity"/>
    <property type="evidence" value="ECO:0007669"/>
    <property type="project" value="InterPro"/>
</dbReference>
<evidence type="ECO:0000256" key="4">
    <source>
        <dbReference type="ARBA" id="ARBA00022679"/>
    </source>
</evidence>
<dbReference type="SMART" id="SM00091">
    <property type="entry name" value="PAS"/>
    <property type="match status" value="2"/>
</dbReference>
<dbReference type="InterPro" id="IPR036097">
    <property type="entry name" value="HisK_dim/P_sf"/>
</dbReference>
<dbReference type="Proteomes" id="UP000325302">
    <property type="component" value="Unassembled WGS sequence"/>
</dbReference>
<evidence type="ECO:0000259" key="9">
    <source>
        <dbReference type="PROSITE" id="PS50113"/>
    </source>
</evidence>
<dbReference type="Pfam" id="PF08447">
    <property type="entry name" value="PAS_3"/>
    <property type="match status" value="2"/>
</dbReference>
<keyword evidence="4" id="KW-0808">Transferase</keyword>
<dbReference type="CDD" id="cd00130">
    <property type="entry name" value="PAS"/>
    <property type="match status" value="2"/>
</dbReference>
<evidence type="ECO:0000256" key="1">
    <source>
        <dbReference type="ARBA" id="ARBA00000085"/>
    </source>
</evidence>
<feature type="domain" description="PAS" evidence="8">
    <location>
        <begin position="41"/>
        <end position="87"/>
    </location>
</feature>
<keyword evidence="11" id="KW-1185">Reference proteome</keyword>
<accession>A0A5A9W087</accession>
<evidence type="ECO:0000256" key="2">
    <source>
        <dbReference type="ARBA" id="ARBA00012438"/>
    </source>
</evidence>
<dbReference type="Pfam" id="PF00512">
    <property type="entry name" value="HisKA"/>
    <property type="match status" value="1"/>
</dbReference>
<dbReference type="InterPro" id="IPR013655">
    <property type="entry name" value="PAS_fold_3"/>
</dbReference>
<dbReference type="Gene3D" id="3.30.450.20">
    <property type="entry name" value="PAS domain"/>
    <property type="match status" value="2"/>
</dbReference>
<organism evidence="10 11">
    <name type="scientific">Nitrincola tapanii</name>
    <dbReference type="NCBI Taxonomy" id="1708751"/>
    <lineage>
        <taxon>Bacteria</taxon>
        <taxon>Pseudomonadati</taxon>
        <taxon>Pseudomonadota</taxon>
        <taxon>Gammaproteobacteria</taxon>
        <taxon>Oceanospirillales</taxon>
        <taxon>Oceanospirillaceae</taxon>
        <taxon>Nitrincola</taxon>
    </lineage>
</organism>
<dbReference type="InterPro" id="IPR052162">
    <property type="entry name" value="Sensor_kinase/Photoreceptor"/>
</dbReference>